<gene>
    <name evidence="1" type="ORF">SLEP1_g30344</name>
</gene>
<accession>A0AAV5K919</accession>
<evidence type="ECO:0000313" key="1">
    <source>
        <dbReference type="EMBL" id="GKV20186.1"/>
    </source>
</evidence>
<protein>
    <submittedName>
        <fullName evidence="1">Uncharacterized protein</fullName>
    </submittedName>
</protein>
<organism evidence="1 2">
    <name type="scientific">Rubroshorea leprosula</name>
    <dbReference type="NCBI Taxonomy" id="152421"/>
    <lineage>
        <taxon>Eukaryota</taxon>
        <taxon>Viridiplantae</taxon>
        <taxon>Streptophyta</taxon>
        <taxon>Embryophyta</taxon>
        <taxon>Tracheophyta</taxon>
        <taxon>Spermatophyta</taxon>
        <taxon>Magnoliopsida</taxon>
        <taxon>eudicotyledons</taxon>
        <taxon>Gunneridae</taxon>
        <taxon>Pentapetalae</taxon>
        <taxon>rosids</taxon>
        <taxon>malvids</taxon>
        <taxon>Malvales</taxon>
        <taxon>Dipterocarpaceae</taxon>
        <taxon>Rubroshorea</taxon>
    </lineage>
</organism>
<proteinExistence type="predicted"/>
<reference evidence="1 2" key="1">
    <citation type="journal article" date="2021" name="Commun. Biol.">
        <title>The genome of Shorea leprosula (Dipterocarpaceae) highlights the ecological relevance of drought in aseasonal tropical rainforests.</title>
        <authorList>
            <person name="Ng K.K.S."/>
            <person name="Kobayashi M.J."/>
            <person name="Fawcett J.A."/>
            <person name="Hatakeyama M."/>
            <person name="Paape T."/>
            <person name="Ng C.H."/>
            <person name="Ang C.C."/>
            <person name="Tnah L.H."/>
            <person name="Lee C.T."/>
            <person name="Nishiyama T."/>
            <person name="Sese J."/>
            <person name="O'Brien M.J."/>
            <person name="Copetti D."/>
            <person name="Mohd Noor M.I."/>
            <person name="Ong R.C."/>
            <person name="Putra M."/>
            <person name="Sireger I.Z."/>
            <person name="Indrioko S."/>
            <person name="Kosugi Y."/>
            <person name="Izuno A."/>
            <person name="Isagi Y."/>
            <person name="Lee S.L."/>
            <person name="Shimizu K.K."/>
        </authorList>
    </citation>
    <scope>NUCLEOTIDE SEQUENCE [LARGE SCALE GENOMIC DNA]</scope>
    <source>
        <strain evidence="1">214</strain>
    </source>
</reference>
<dbReference type="AlphaFoldDB" id="A0AAV5K919"/>
<sequence length="61" mass="7162">MGKTRLNFEYTVLFILQFQLSNQKIQMPLPVCPYGDYRRYDCDGLGPVSWWEGAEVLEEES</sequence>
<comment type="caution">
    <text evidence="1">The sequence shown here is derived from an EMBL/GenBank/DDBJ whole genome shotgun (WGS) entry which is preliminary data.</text>
</comment>
<dbReference type="Proteomes" id="UP001054252">
    <property type="component" value="Unassembled WGS sequence"/>
</dbReference>
<evidence type="ECO:0000313" key="2">
    <source>
        <dbReference type="Proteomes" id="UP001054252"/>
    </source>
</evidence>
<name>A0AAV5K919_9ROSI</name>
<keyword evidence="2" id="KW-1185">Reference proteome</keyword>
<dbReference type="EMBL" id="BPVZ01000054">
    <property type="protein sequence ID" value="GKV20186.1"/>
    <property type="molecule type" value="Genomic_DNA"/>
</dbReference>